<reference evidence="2 3" key="1">
    <citation type="submission" date="2016-10" db="EMBL/GenBank/DDBJ databases">
        <authorList>
            <person name="de Groot N.N."/>
        </authorList>
    </citation>
    <scope>NUCLEOTIDE SEQUENCE [LARGE SCALE GENOMIC DNA]</scope>
    <source>
        <strain evidence="2 3">CGMCC 1.10076</strain>
    </source>
</reference>
<gene>
    <name evidence="2" type="ORF">SAMN04487935_2042</name>
</gene>
<name>A0A1G8XRY8_9FLAO</name>
<proteinExistence type="predicted"/>
<protein>
    <submittedName>
        <fullName evidence="2">Plasmid stabilization system protein ParE</fullName>
    </submittedName>
</protein>
<evidence type="ECO:0000313" key="3">
    <source>
        <dbReference type="Proteomes" id="UP000199580"/>
    </source>
</evidence>
<dbReference type="STRING" id="1128970.SAMN04487935_2042"/>
<keyword evidence="3" id="KW-1185">Reference proteome</keyword>
<dbReference type="RefSeq" id="WP_091394833.1">
    <property type="nucleotide sequence ID" value="NZ_BKAI01000011.1"/>
</dbReference>
<dbReference type="InterPro" id="IPR007712">
    <property type="entry name" value="RelE/ParE_toxin"/>
</dbReference>
<sequence length="101" mass="12201">MKNGYKILWTDNALKELENTIEYLEENWTDRELRNLALKLEETLAYISQNPNLFQPSDVKKEIRRVVILTHNTLYYRINNDQIEILSFFSNRQSPKKRKLK</sequence>
<dbReference type="InterPro" id="IPR035093">
    <property type="entry name" value="RelE/ParE_toxin_dom_sf"/>
</dbReference>
<organism evidence="2 3">
    <name type="scientific">Flavobacterium noncentrifugens</name>
    <dbReference type="NCBI Taxonomy" id="1128970"/>
    <lineage>
        <taxon>Bacteria</taxon>
        <taxon>Pseudomonadati</taxon>
        <taxon>Bacteroidota</taxon>
        <taxon>Flavobacteriia</taxon>
        <taxon>Flavobacteriales</taxon>
        <taxon>Flavobacteriaceae</taxon>
        <taxon>Flavobacterium</taxon>
    </lineage>
</organism>
<dbReference type="Proteomes" id="UP000199580">
    <property type="component" value="Unassembled WGS sequence"/>
</dbReference>
<evidence type="ECO:0000313" key="2">
    <source>
        <dbReference type="EMBL" id="SDJ93432.1"/>
    </source>
</evidence>
<dbReference type="EMBL" id="FNEZ01000003">
    <property type="protein sequence ID" value="SDJ93432.1"/>
    <property type="molecule type" value="Genomic_DNA"/>
</dbReference>
<dbReference type="Gene3D" id="3.30.2310.20">
    <property type="entry name" value="RelE-like"/>
    <property type="match status" value="1"/>
</dbReference>
<dbReference type="Pfam" id="PF05016">
    <property type="entry name" value="ParE_toxin"/>
    <property type="match status" value="1"/>
</dbReference>
<dbReference type="OrthoDB" id="1098070at2"/>
<accession>A0A1G8XRY8</accession>
<evidence type="ECO:0000256" key="1">
    <source>
        <dbReference type="ARBA" id="ARBA00022649"/>
    </source>
</evidence>
<keyword evidence="1" id="KW-1277">Toxin-antitoxin system</keyword>
<dbReference type="AlphaFoldDB" id="A0A1G8XRY8"/>